<comment type="caution">
    <text evidence="16">The sequence shown here is derived from an EMBL/GenBank/DDBJ whole genome shotgun (WGS) entry which is preliminary data.</text>
</comment>
<evidence type="ECO:0000256" key="12">
    <source>
        <dbReference type="ARBA" id="ARBA00034808"/>
    </source>
</evidence>
<evidence type="ECO:0000256" key="9">
    <source>
        <dbReference type="ARBA" id="ARBA00023204"/>
    </source>
</evidence>
<evidence type="ECO:0000256" key="11">
    <source>
        <dbReference type="ARBA" id="ARBA00034617"/>
    </source>
</evidence>
<dbReference type="EMBL" id="JNSK01000118">
    <property type="protein sequence ID" value="KGA14762.1"/>
    <property type="molecule type" value="Genomic_DNA"/>
</dbReference>
<evidence type="ECO:0000256" key="6">
    <source>
        <dbReference type="ARBA" id="ARBA00022839"/>
    </source>
</evidence>
<evidence type="ECO:0000256" key="7">
    <source>
        <dbReference type="ARBA" id="ARBA00022840"/>
    </source>
</evidence>
<dbReference type="InterPro" id="IPR014016">
    <property type="entry name" value="UvrD-like_ATP-bd"/>
</dbReference>
<dbReference type="SUPFAM" id="SSF52540">
    <property type="entry name" value="P-loop containing nucleoside triphosphate hydrolases"/>
    <property type="match status" value="1"/>
</dbReference>
<keyword evidence="6" id="KW-0269">Exonuclease</keyword>
<name>A0A094PUD8_9ZZZZ</name>
<keyword evidence="3" id="KW-0227">DNA damage</keyword>
<dbReference type="Pfam" id="PF00580">
    <property type="entry name" value="UvrD-helicase"/>
    <property type="match status" value="1"/>
</dbReference>
<dbReference type="Gene3D" id="1.10.486.10">
    <property type="entry name" value="PCRA, domain 4"/>
    <property type="match status" value="1"/>
</dbReference>
<evidence type="ECO:0000313" key="16">
    <source>
        <dbReference type="EMBL" id="KGA14762.1"/>
    </source>
</evidence>
<dbReference type="GO" id="GO:0005524">
    <property type="term" value="F:ATP binding"/>
    <property type="evidence" value="ECO:0007669"/>
    <property type="project" value="UniProtKB-KW"/>
</dbReference>
<evidence type="ECO:0000256" key="8">
    <source>
        <dbReference type="ARBA" id="ARBA00023125"/>
    </source>
</evidence>
<evidence type="ECO:0000259" key="14">
    <source>
        <dbReference type="PROSITE" id="PS51198"/>
    </source>
</evidence>
<dbReference type="InterPro" id="IPR027417">
    <property type="entry name" value="P-loop_NTPase"/>
</dbReference>
<keyword evidence="1" id="KW-0540">Nuclease</keyword>
<dbReference type="GO" id="GO:0000725">
    <property type="term" value="P:recombinational repair"/>
    <property type="evidence" value="ECO:0007669"/>
    <property type="project" value="TreeGrafter"/>
</dbReference>
<evidence type="ECO:0000256" key="13">
    <source>
        <dbReference type="ARBA" id="ARBA00048988"/>
    </source>
</evidence>
<dbReference type="GO" id="GO:0033202">
    <property type="term" value="C:DNA helicase complex"/>
    <property type="evidence" value="ECO:0007669"/>
    <property type="project" value="TreeGrafter"/>
</dbReference>
<dbReference type="Pfam" id="PF12705">
    <property type="entry name" value="PDDEXK_1"/>
    <property type="match status" value="1"/>
</dbReference>
<evidence type="ECO:0000256" key="4">
    <source>
        <dbReference type="ARBA" id="ARBA00022801"/>
    </source>
</evidence>
<dbReference type="Gene3D" id="3.90.320.10">
    <property type="match status" value="1"/>
</dbReference>
<keyword evidence="4" id="KW-0378">Hydrolase</keyword>
<keyword evidence="7" id="KW-0067">ATP-binding</keyword>
<comment type="catalytic activity">
    <reaction evidence="13">
        <text>ATP + H2O = ADP + phosphate + H(+)</text>
        <dbReference type="Rhea" id="RHEA:13065"/>
        <dbReference type="ChEBI" id="CHEBI:15377"/>
        <dbReference type="ChEBI" id="CHEBI:15378"/>
        <dbReference type="ChEBI" id="CHEBI:30616"/>
        <dbReference type="ChEBI" id="CHEBI:43474"/>
        <dbReference type="ChEBI" id="CHEBI:456216"/>
        <dbReference type="EC" id="5.6.2.4"/>
    </reaction>
</comment>
<proteinExistence type="predicted"/>
<dbReference type="GO" id="GO:0003677">
    <property type="term" value="F:DNA binding"/>
    <property type="evidence" value="ECO:0007669"/>
    <property type="project" value="UniProtKB-KW"/>
</dbReference>
<dbReference type="Gene3D" id="3.40.50.300">
    <property type="entry name" value="P-loop containing nucleotide triphosphate hydrolases"/>
    <property type="match status" value="3"/>
</dbReference>
<dbReference type="PANTHER" id="PTHR11070">
    <property type="entry name" value="UVRD / RECB / PCRA DNA HELICASE FAMILY MEMBER"/>
    <property type="match status" value="1"/>
</dbReference>
<dbReference type="InterPro" id="IPR000212">
    <property type="entry name" value="DNA_helicase_UvrD/REP"/>
</dbReference>
<evidence type="ECO:0000256" key="1">
    <source>
        <dbReference type="ARBA" id="ARBA00022722"/>
    </source>
</evidence>
<dbReference type="SUPFAM" id="SSF52980">
    <property type="entry name" value="Restriction endonuclease-like"/>
    <property type="match status" value="1"/>
</dbReference>
<feature type="domain" description="UvrD-like helicase C-terminal" evidence="15">
    <location>
        <begin position="354"/>
        <end position="671"/>
    </location>
</feature>
<dbReference type="InterPro" id="IPR038726">
    <property type="entry name" value="PDDEXK_AddAB-type"/>
</dbReference>
<sequence length="1077" mass="117090">MIEKYTPVQVAALIRSVDPTFYDPTPEQAAIISILTNPFEPAVVIAGAGSGKTETMASRVIYLVANGFVKPDEILGLTFTRKAAGELSARIRKRLRQLQLAMAKAGIEVPFATLDTSVTTYHSYAGRLLSEHAIRFGIDADSQPMGEAALWMAANTLVRDWNDPDFVYEGALNTAIDDVMGLASLVLEHQVSLDSIRIADEKTLAELAVFSGALNEEVRTVARTARQRIALLPLVERFIETRRGEGTLSFDDQMSLAADIAMKFPDVAAIERGKYAVVLLDEYQDTSQSQVRLLSALFGNGHPVTAVGDPCQSIYTWRGASAGTIGSFGEYFPKAQGSTGSEIYELLTTFRNDVAILDLANVISSQVRSLGNLNVSELTPRPGAGKGDLAVGLFETMEAEATAIAEYIAPLWNDPQRLVETSKVPKTFAILVRKRAQIPALQTALRNADIECEVVGLGGLVHVPEVADIVAMLSIIGNPDAGASLMRILTGPHLALGAGDIAALGSHSRALAKASSSDSRSLVKKIVAGNPDLAEADDQFLGSLIDALDEIAKADRSTFSAVGYQRLTDFAADLRRLRSRAGGAITDLIAEIERYLNLEVEVLLRDGTRSGRRHIDRFMDEASKFARNGASLNAFLQWLDIASREEGGLKAGAAEASREAVQILTIHSAKGAEWDVVAVPGLAEGTFPSDHKGDPDNWLTNERHIPFALRGDGGQLPLFTWGGVTSNADAGKAIRAFKDQCNTFKEQEEIRLGYVAMTRAKSHLICTTSWWRDGQKSVNPSSIFEQAHLVATQSGRIITYDGAPEDGAKNPVRENPATAQWPTDPIADRRAEFNAQMALVASTSPISSSELIKVSGGIDEIASWARDTQAIINEFDMYKNAVSTVALPPRMATSTLIALYEDPEALALAIRRPMPRASDEFSRRGTAFHLWVEKHFNFATLYDEEDFDQLEPLEADQKLEDLKAAWLSSEWAERTPHNVEVPFETVIAGVLIRGRIDAVYKDGDRYEVVDWKTGSKKLGKSAAIQLAVYRLAWATLEGISVDDVSAAFHYVPTSVTDRPADLMSEAELIALLNQFNA</sequence>
<dbReference type="PROSITE" id="PS51198">
    <property type="entry name" value="UVRD_HELICASE_ATP_BIND"/>
    <property type="match status" value="1"/>
</dbReference>
<gene>
    <name evidence="16" type="ORF">GM50_18995</name>
</gene>
<dbReference type="AlphaFoldDB" id="A0A094PUD8"/>
<dbReference type="InterPro" id="IPR011604">
    <property type="entry name" value="PDDEXK-like_dom_sf"/>
</dbReference>
<comment type="catalytic activity">
    <reaction evidence="11">
        <text>Couples ATP hydrolysis with the unwinding of duplex DNA by translocating in the 3'-5' direction.</text>
        <dbReference type="EC" id="5.6.2.4"/>
    </reaction>
</comment>
<accession>A0A094PUD8</accession>
<dbReference type="PROSITE" id="PS51217">
    <property type="entry name" value="UVRD_HELICASE_CTER"/>
    <property type="match status" value="1"/>
</dbReference>
<dbReference type="PANTHER" id="PTHR11070:SF55">
    <property type="entry name" value="DNA 3'-5' HELICASE"/>
    <property type="match status" value="1"/>
</dbReference>
<evidence type="ECO:0000256" key="2">
    <source>
        <dbReference type="ARBA" id="ARBA00022741"/>
    </source>
</evidence>
<evidence type="ECO:0000259" key="15">
    <source>
        <dbReference type="PROSITE" id="PS51217"/>
    </source>
</evidence>
<dbReference type="CDD" id="cd17932">
    <property type="entry name" value="DEXQc_UvrD"/>
    <property type="match status" value="1"/>
</dbReference>
<dbReference type="GO" id="GO:0043138">
    <property type="term" value="F:3'-5' DNA helicase activity"/>
    <property type="evidence" value="ECO:0007669"/>
    <property type="project" value="UniProtKB-EC"/>
</dbReference>
<keyword evidence="8" id="KW-0238">DNA-binding</keyword>
<dbReference type="InterPro" id="IPR011335">
    <property type="entry name" value="Restrct_endonuc-II-like"/>
</dbReference>
<dbReference type="EC" id="5.6.2.4" evidence="12"/>
<keyword evidence="10" id="KW-0413">Isomerase</keyword>
<feature type="domain" description="UvrD-like helicase ATP-binding" evidence="14">
    <location>
        <begin position="25"/>
        <end position="353"/>
    </location>
</feature>
<evidence type="ECO:0000256" key="10">
    <source>
        <dbReference type="ARBA" id="ARBA00023235"/>
    </source>
</evidence>
<dbReference type="GO" id="GO:0005829">
    <property type="term" value="C:cytosol"/>
    <property type="evidence" value="ECO:0007669"/>
    <property type="project" value="TreeGrafter"/>
</dbReference>
<dbReference type="GO" id="GO:0004527">
    <property type="term" value="F:exonuclease activity"/>
    <property type="evidence" value="ECO:0007669"/>
    <property type="project" value="UniProtKB-KW"/>
</dbReference>
<evidence type="ECO:0000256" key="3">
    <source>
        <dbReference type="ARBA" id="ARBA00022763"/>
    </source>
</evidence>
<evidence type="ECO:0000256" key="5">
    <source>
        <dbReference type="ARBA" id="ARBA00022806"/>
    </source>
</evidence>
<reference evidence="16" key="1">
    <citation type="submission" date="2014-05" db="EMBL/GenBank/DDBJ databases">
        <title>Key roles for freshwater Actinobacteria revealed by deep metagenomic sequencing.</title>
        <authorList>
            <person name="Ghai R."/>
            <person name="Mizuno C.M."/>
            <person name="Picazo A."/>
            <person name="Camacho A."/>
            <person name="Rodriguez-Valera F."/>
        </authorList>
    </citation>
    <scope>NUCLEOTIDE SEQUENCE</scope>
</reference>
<organism evidence="16">
    <name type="scientific">freshwater metagenome</name>
    <dbReference type="NCBI Taxonomy" id="449393"/>
    <lineage>
        <taxon>unclassified sequences</taxon>
        <taxon>metagenomes</taxon>
        <taxon>ecological metagenomes</taxon>
    </lineage>
</organism>
<keyword evidence="2" id="KW-0547">Nucleotide-binding</keyword>
<dbReference type="Pfam" id="PF13361">
    <property type="entry name" value="UvrD_C"/>
    <property type="match status" value="2"/>
</dbReference>
<keyword evidence="9" id="KW-0234">DNA repair</keyword>
<dbReference type="InterPro" id="IPR014017">
    <property type="entry name" value="DNA_helicase_UvrD-like_C"/>
</dbReference>
<keyword evidence="5" id="KW-0347">Helicase</keyword>
<protein>
    <recommendedName>
        <fullName evidence="12">DNA 3'-5' helicase</fullName>
        <ecNumber evidence="12">5.6.2.4</ecNumber>
    </recommendedName>
</protein>